<dbReference type="GO" id="GO:0022857">
    <property type="term" value="F:transmembrane transporter activity"/>
    <property type="evidence" value="ECO:0007669"/>
    <property type="project" value="InterPro"/>
</dbReference>
<keyword evidence="5 8" id="KW-1133">Transmembrane helix</keyword>
<evidence type="ECO:0000256" key="2">
    <source>
        <dbReference type="ARBA" id="ARBA00005811"/>
    </source>
</evidence>
<gene>
    <name evidence="9" type="ORF">DFR31_0616</name>
</gene>
<keyword evidence="10" id="KW-1185">Reference proteome</keyword>
<sequence length="130" mass="14225">MQLEQRRRRPRLVSLTPLIDVVFILLIFFMLATTFAEWRAVPVSAAGEGGGEAADLTALRVSVDADGAYRMDGQSVDLDGLIRRVRDGLAVDEDRRIVLATHDDAPLRAVVAAMDAIRDADGHNLSLARE</sequence>
<keyword evidence="4 7" id="KW-0812">Transmembrane</keyword>
<comment type="subcellular location">
    <subcellularLocation>
        <location evidence="1">Cell membrane</location>
        <topology evidence="1">Single-pass membrane protein</topology>
    </subcellularLocation>
    <subcellularLocation>
        <location evidence="7">Cell membrane</location>
        <topology evidence="7">Single-pass type II membrane protein</topology>
    </subcellularLocation>
</comment>
<evidence type="ECO:0000313" key="10">
    <source>
        <dbReference type="Proteomes" id="UP000275461"/>
    </source>
</evidence>
<keyword evidence="3" id="KW-1003">Cell membrane</keyword>
<evidence type="ECO:0000256" key="5">
    <source>
        <dbReference type="ARBA" id="ARBA00022989"/>
    </source>
</evidence>
<evidence type="ECO:0000256" key="6">
    <source>
        <dbReference type="ARBA" id="ARBA00023136"/>
    </source>
</evidence>
<dbReference type="GO" id="GO:0015031">
    <property type="term" value="P:protein transport"/>
    <property type="evidence" value="ECO:0007669"/>
    <property type="project" value="UniProtKB-KW"/>
</dbReference>
<keyword evidence="6 8" id="KW-0472">Membrane</keyword>
<feature type="transmembrane region" description="Helical" evidence="8">
    <location>
        <begin position="12"/>
        <end position="32"/>
    </location>
</feature>
<name>A0A498CBY8_9GAMM</name>
<dbReference type="RefSeq" id="WP_121441175.1">
    <property type="nucleotide sequence ID" value="NZ_RCDA01000001.1"/>
</dbReference>
<dbReference type="Proteomes" id="UP000275461">
    <property type="component" value="Unassembled WGS sequence"/>
</dbReference>
<accession>A0A498CBY8</accession>
<keyword evidence="7" id="KW-0813">Transport</keyword>
<protein>
    <submittedName>
        <fullName evidence="9">Outer membrane transport energization protein ExbD</fullName>
    </submittedName>
</protein>
<dbReference type="EMBL" id="RCDA01000001">
    <property type="protein sequence ID" value="RLK50710.1"/>
    <property type="molecule type" value="Genomic_DNA"/>
</dbReference>
<dbReference type="PANTHER" id="PTHR30558:SF3">
    <property type="entry name" value="BIOPOLYMER TRANSPORT PROTEIN EXBD-RELATED"/>
    <property type="match status" value="1"/>
</dbReference>
<dbReference type="Gene3D" id="3.30.420.270">
    <property type="match status" value="1"/>
</dbReference>
<dbReference type="GO" id="GO:0005886">
    <property type="term" value="C:plasma membrane"/>
    <property type="evidence" value="ECO:0007669"/>
    <property type="project" value="UniProtKB-SubCell"/>
</dbReference>
<organism evidence="9 10">
    <name type="scientific">Alkalispirillum mobile</name>
    <dbReference type="NCBI Taxonomy" id="85925"/>
    <lineage>
        <taxon>Bacteria</taxon>
        <taxon>Pseudomonadati</taxon>
        <taxon>Pseudomonadota</taxon>
        <taxon>Gammaproteobacteria</taxon>
        <taxon>Chromatiales</taxon>
        <taxon>Ectothiorhodospiraceae</taxon>
        <taxon>Alkalispirillum</taxon>
    </lineage>
</organism>
<evidence type="ECO:0000313" key="9">
    <source>
        <dbReference type="EMBL" id="RLK50710.1"/>
    </source>
</evidence>
<dbReference type="InterPro" id="IPR003400">
    <property type="entry name" value="ExbD"/>
</dbReference>
<dbReference type="AlphaFoldDB" id="A0A498CBY8"/>
<dbReference type="Pfam" id="PF02472">
    <property type="entry name" value="ExbD"/>
    <property type="match status" value="1"/>
</dbReference>
<dbReference type="PANTHER" id="PTHR30558">
    <property type="entry name" value="EXBD MEMBRANE COMPONENT OF PMF-DRIVEN MACROMOLECULE IMPORT SYSTEM"/>
    <property type="match status" value="1"/>
</dbReference>
<evidence type="ECO:0000256" key="4">
    <source>
        <dbReference type="ARBA" id="ARBA00022692"/>
    </source>
</evidence>
<keyword evidence="7" id="KW-0653">Protein transport</keyword>
<comment type="caution">
    <text evidence="9">The sequence shown here is derived from an EMBL/GenBank/DDBJ whole genome shotgun (WGS) entry which is preliminary data.</text>
</comment>
<evidence type="ECO:0000256" key="7">
    <source>
        <dbReference type="RuleBase" id="RU003879"/>
    </source>
</evidence>
<comment type="similarity">
    <text evidence="2 7">Belongs to the ExbD/TolR family.</text>
</comment>
<proteinExistence type="inferred from homology"/>
<dbReference type="OrthoDB" id="9793581at2"/>
<evidence type="ECO:0000256" key="1">
    <source>
        <dbReference type="ARBA" id="ARBA00004162"/>
    </source>
</evidence>
<reference evidence="9 10" key="1">
    <citation type="submission" date="2018-10" db="EMBL/GenBank/DDBJ databases">
        <title>Genomic Encyclopedia of Type Strains, Phase IV (KMG-IV): sequencing the most valuable type-strain genomes for metagenomic binning, comparative biology and taxonomic classification.</title>
        <authorList>
            <person name="Goeker M."/>
        </authorList>
    </citation>
    <scope>NUCLEOTIDE SEQUENCE [LARGE SCALE GENOMIC DNA]</scope>
    <source>
        <strain evidence="9 10">DSM 12769</strain>
    </source>
</reference>
<evidence type="ECO:0000256" key="8">
    <source>
        <dbReference type="SAM" id="Phobius"/>
    </source>
</evidence>
<evidence type="ECO:0000256" key="3">
    <source>
        <dbReference type="ARBA" id="ARBA00022475"/>
    </source>
</evidence>